<proteinExistence type="predicted"/>
<keyword evidence="3 6" id="KW-0863">Zinc-finger</keyword>
<feature type="compositionally biased region" description="Polar residues" evidence="7">
    <location>
        <begin position="276"/>
        <end position="289"/>
    </location>
</feature>
<feature type="domain" description="C3H1-type" evidence="8">
    <location>
        <begin position="38"/>
        <end position="61"/>
    </location>
</feature>
<evidence type="ECO:0000256" key="7">
    <source>
        <dbReference type="SAM" id="MobiDB-lite"/>
    </source>
</evidence>
<feature type="domain" description="C3H1-type" evidence="8">
    <location>
        <begin position="244"/>
        <end position="272"/>
    </location>
</feature>
<organism evidence="9">
    <name type="scientific">Ostreococcus mediterraneus</name>
    <dbReference type="NCBI Taxonomy" id="1486918"/>
    <lineage>
        <taxon>Eukaryota</taxon>
        <taxon>Viridiplantae</taxon>
        <taxon>Chlorophyta</taxon>
        <taxon>Mamiellophyceae</taxon>
        <taxon>Mamiellales</taxon>
        <taxon>Bathycoccaceae</taxon>
        <taxon>Ostreococcus</taxon>
    </lineage>
</organism>
<dbReference type="SUPFAM" id="SSF90229">
    <property type="entry name" value="CCCH zinc finger"/>
    <property type="match status" value="2"/>
</dbReference>
<gene>
    <name evidence="9" type="ORF">OMED0929_LOCUS1931</name>
</gene>
<dbReference type="Gene3D" id="4.10.1000.10">
    <property type="entry name" value="Zinc finger, CCCH-type"/>
    <property type="match status" value="2"/>
</dbReference>
<dbReference type="Gene3D" id="3.30.1370.10">
    <property type="entry name" value="K Homology domain, type 1"/>
    <property type="match status" value="1"/>
</dbReference>
<feature type="region of interest" description="Disordered" evidence="7">
    <location>
        <begin position="276"/>
        <end position="297"/>
    </location>
</feature>
<evidence type="ECO:0000256" key="3">
    <source>
        <dbReference type="ARBA" id="ARBA00022771"/>
    </source>
</evidence>
<evidence type="ECO:0000259" key="8">
    <source>
        <dbReference type="PROSITE" id="PS50103"/>
    </source>
</evidence>
<dbReference type="GO" id="GO:0051252">
    <property type="term" value="P:regulation of RNA metabolic process"/>
    <property type="evidence" value="ECO:0007669"/>
    <property type="project" value="UniProtKB-ARBA"/>
</dbReference>
<dbReference type="InterPro" id="IPR000571">
    <property type="entry name" value="Znf_CCCH"/>
</dbReference>
<dbReference type="PANTHER" id="PTHR12547:SF166">
    <property type="entry name" value="CHROMOSOME UNDETERMINED SCAFFOLD_21, WHOLE GENOME SHOTGUN SEQUENCE"/>
    <property type="match status" value="1"/>
</dbReference>
<dbReference type="Pfam" id="PF14608">
    <property type="entry name" value="zf-CCCH_2"/>
    <property type="match status" value="1"/>
</dbReference>
<evidence type="ECO:0000256" key="2">
    <source>
        <dbReference type="ARBA" id="ARBA00022737"/>
    </source>
</evidence>
<feature type="zinc finger region" description="C3H1-type" evidence="6">
    <location>
        <begin position="38"/>
        <end position="61"/>
    </location>
</feature>
<dbReference type="InterPro" id="IPR045877">
    <property type="entry name" value="ZFP36-like"/>
</dbReference>
<feature type="region of interest" description="Disordered" evidence="7">
    <location>
        <begin position="224"/>
        <end position="243"/>
    </location>
</feature>
<keyword evidence="1 6" id="KW-0479">Metal-binding</keyword>
<dbReference type="Pfam" id="PF00013">
    <property type="entry name" value="KH_1"/>
    <property type="match status" value="1"/>
</dbReference>
<dbReference type="PROSITE" id="PS50084">
    <property type="entry name" value="KH_TYPE_1"/>
    <property type="match status" value="1"/>
</dbReference>
<dbReference type="EMBL" id="HBEW01002342">
    <property type="protein sequence ID" value="CAD8578804.1"/>
    <property type="molecule type" value="Transcribed_RNA"/>
</dbReference>
<evidence type="ECO:0000313" key="9">
    <source>
        <dbReference type="EMBL" id="CAD8578804.1"/>
    </source>
</evidence>
<evidence type="ECO:0000256" key="1">
    <source>
        <dbReference type="ARBA" id="ARBA00022723"/>
    </source>
</evidence>
<dbReference type="PROSITE" id="PS50103">
    <property type="entry name" value="ZF_C3H1"/>
    <property type="match status" value="3"/>
</dbReference>
<keyword evidence="5" id="KW-0694">RNA-binding</keyword>
<reference evidence="9" key="1">
    <citation type="submission" date="2021-01" db="EMBL/GenBank/DDBJ databases">
        <authorList>
            <person name="Corre E."/>
            <person name="Pelletier E."/>
            <person name="Niang G."/>
            <person name="Scheremetjew M."/>
            <person name="Finn R."/>
            <person name="Kale V."/>
            <person name="Holt S."/>
            <person name="Cochrane G."/>
            <person name="Meng A."/>
            <person name="Brown T."/>
            <person name="Cohen L."/>
        </authorList>
    </citation>
    <scope>NUCLEOTIDE SEQUENCE</scope>
    <source>
        <strain evidence="9">Clade-D-RCC2572</strain>
    </source>
</reference>
<dbReference type="SMART" id="SM00322">
    <property type="entry name" value="KH"/>
    <property type="match status" value="1"/>
</dbReference>
<protein>
    <recommendedName>
        <fullName evidence="8">C3H1-type domain-containing protein</fullName>
    </recommendedName>
</protein>
<name>A0A6U0BSK5_9CHLO</name>
<dbReference type="InterPro" id="IPR004088">
    <property type="entry name" value="KH_dom_type_1"/>
</dbReference>
<dbReference type="AlphaFoldDB" id="A0A6U0BSK5"/>
<evidence type="ECO:0000256" key="6">
    <source>
        <dbReference type="PROSITE-ProRule" id="PRU00723"/>
    </source>
</evidence>
<feature type="compositionally biased region" description="Basic and acidic residues" evidence="7">
    <location>
        <begin position="1"/>
        <end position="11"/>
    </location>
</feature>
<keyword evidence="4 6" id="KW-0862">Zinc</keyword>
<dbReference type="GO" id="GO:0008270">
    <property type="term" value="F:zinc ion binding"/>
    <property type="evidence" value="ECO:0007669"/>
    <property type="project" value="UniProtKB-KW"/>
</dbReference>
<feature type="region of interest" description="Disordered" evidence="7">
    <location>
        <begin position="1"/>
        <end position="25"/>
    </location>
</feature>
<feature type="zinc finger region" description="C3H1-type" evidence="6">
    <location>
        <begin position="89"/>
        <end position="117"/>
    </location>
</feature>
<dbReference type="InterPro" id="IPR036855">
    <property type="entry name" value="Znf_CCCH_sf"/>
</dbReference>
<dbReference type="SUPFAM" id="SSF54791">
    <property type="entry name" value="Eukaryotic type KH-domain (KH-domain type I)"/>
    <property type="match status" value="1"/>
</dbReference>
<evidence type="ECO:0000256" key="5">
    <source>
        <dbReference type="PROSITE-ProRule" id="PRU00117"/>
    </source>
</evidence>
<feature type="zinc finger region" description="C3H1-type" evidence="6">
    <location>
        <begin position="244"/>
        <end position="272"/>
    </location>
</feature>
<dbReference type="GO" id="GO:0010468">
    <property type="term" value="P:regulation of gene expression"/>
    <property type="evidence" value="ECO:0007669"/>
    <property type="project" value="UniProtKB-ARBA"/>
</dbReference>
<evidence type="ECO:0000256" key="4">
    <source>
        <dbReference type="ARBA" id="ARBA00022833"/>
    </source>
</evidence>
<keyword evidence="2" id="KW-0677">Repeat</keyword>
<dbReference type="InterPro" id="IPR036612">
    <property type="entry name" value="KH_dom_type_1_sf"/>
</dbReference>
<dbReference type="SMART" id="SM00356">
    <property type="entry name" value="ZnF_C3H1"/>
    <property type="match status" value="3"/>
</dbReference>
<dbReference type="Pfam" id="PF00642">
    <property type="entry name" value="zf-CCCH"/>
    <property type="match status" value="2"/>
</dbReference>
<dbReference type="GO" id="GO:0003729">
    <property type="term" value="F:mRNA binding"/>
    <property type="evidence" value="ECO:0007669"/>
    <property type="project" value="InterPro"/>
</dbReference>
<dbReference type="PANTHER" id="PTHR12547">
    <property type="entry name" value="CCCH ZINC FINGER/TIS11-RELATED"/>
    <property type="match status" value="1"/>
</dbReference>
<dbReference type="FunFam" id="4.10.1000.10:FF:000003">
    <property type="entry name" value="Zinc finger CCCH domain-containing protein"/>
    <property type="match status" value="2"/>
</dbReference>
<feature type="domain" description="C3H1-type" evidence="8">
    <location>
        <begin position="89"/>
        <end position="117"/>
    </location>
</feature>
<accession>A0A6U0BSK5</accession>
<sequence length="297" mass="32078">MSTDEAAREDDAGAQVVPAPNDAIHHAGQPRMMHEAALCGKFFSIHGCAYGDDCHFSHVYYPGMLLPPPPAPLPYAYAMGGPQSAGNEKMKTRLCRNFNSPEGCRFGDRCVFAHGEEELRSEETNIALAETTMAMGNMGGFMMPHYEHSILVPVHPTHVGIIVGKAGSNLAKVSSLSGAKVSLLGAEHVNPDGNRLLRIAGSPFDVQRAQQLIYSRLSSITMRSKVGGHTRDHRNGKEGGQPKAFKTKMCASWEATGTCSFGENCHFAHGKEEIQSMNQRNTNGTSNANPEAEVDEP</sequence>
<dbReference type="InterPro" id="IPR004087">
    <property type="entry name" value="KH_dom"/>
</dbReference>